<evidence type="ECO:0000256" key="3">
    <source>
        <dbReference type="ARBA" id="ARBA00012251"/>
    </source>
</evidence>
<sequence>MYKNQNMMFLGGFQPPKKHVEPEKPKEIIDPEEVIKNLPMSEYRKQMTEHTECLERSAMLKIIQSEVSEFCSLSTLCPPLALTLLSQRGLNQHKLLDQFYADDNFLKHNGFSEHFTDYLCPEEKVFPSDYISLRNTRIDNVVINEEQVCDVMGKGYNRCLAVLALIYCQNNFAEAIDYLQQGSLFKKVPKKLQQYRGKILPPYDTLQKCEVFSVSPEFYFDVSLHYRSEKNVIDAITNNNVANNFVKWFDMLKQRLERNKIEREKLLEGKSVTCDVCYEDYLPEEMVRNRCGDSFCRKCVTDYVRNAMKESGKTIGVLKCMRSGCPSCLCLDVIRSVLDDFAYYRCCELIISNFIQTDSECLCKYCCNEKCTKVLHYKGKYTQLSKGVTGLCNCQTSVCLRCGEENHRPASCEMNKKWQELMKKDGLNMKWIKENSRKCPKCETFIEKNGGCQWMSCYKCQSFFCWVCMQITNDHQHKPGQECKPYKAKEIEGSYVDEPTLNLLTHYDLQNVGVKQALERNQAILKILKEKKLILSTLVPLYEASLVEIDAHVVLQNLLIYEYGTPQKKELIDFQLKAFQLPAELLTKEIQKILKMEVITVETMSDLTSMVGKTKKIFENIVNSFEEEEEYDEND</sequence>
<dbReference type="InterPro" id="IPR013083">
    <property type="entry name" value="Znf_RING/FYVE/PHD"/>
</dbReference>
<dbReference type="Gene3D" id="1.20.120.1750">
    <property type="match status" value="1"/>
</dbReference>
<dbReference type="PROSITE" id="PS51873">
    <property type="entry name" value="TRIAD"/>
    <property type="match status" value="1"/>
</dbReference>
<evidence type="ECO:0000256" key="7">
    <source>
        <dbReference type="ARBA" id="ARBA00022771"/>
    </source>
</evidence>
<evidence type="ECO:0000256" key="4">
    <source>
        <dbReference type="ARBA" id="ARBA00022679"/>
    </source>
</evidence>
<evidence type="ECO:0000256" key="6">
    <source>
        <dbReference type="ARBA" id="ARBA00022737"/>
    </source>
</evidence>
<evidence type="ECO:0000256" key="8">
    <source>
        <dbReference type="ARBA" id="ARBA00022786"/>
    </source>
</evidence>
<keyword evidence="8" id="KW-0833">Ubl conjugation pathway</keyword>
<dbReference type="SUPFAM" id="SSF46934">
    <property type="entry name" value="UBA-like"/>
    <property type="match status" value="1"/>
</dbReference>
<dbReference type="GO" id="GO:0061630">
    <property type="term" value="F:ubiquitin protein ligase activity"/>
    <property type="evidence" value="ECO:0007669"/>
    <property type="project" value="UniProtKB-EC"/>
</dbReference>
<accession>A0A0A1U982</accession>
<dbReference type="InterPro" id="IPR044066">
    <property type="entry name" value="TRIAD_supradom"/>
</dbReference>
<dbReference type="InterPro" id="IPR047548">
    <property type="entry name" value="Rcat_RBR_RNF14"/>
</dbReference>
<evidence type="ECO:0000313" key="16">
    <source>
        <dbReference type="Proteomes" id="UP000014680"/>
    </source>
</evidence>
<dbReference type="KEGG" id="eiv:EIN_154490"/>
<reference evidence="15 16" key="1">
    <citation type="submission" date="2012-10" db="EMBL/GenBank/DDBJ databases">
        <authorList>
            <person name="Zafar N."/>
            <person name="Inman J."/>
            <person name="Hall N."/>
            <person name="Lorenzi H."/>
            <person name="Caler E."/>
        </authorList>
    </citation>
    <scope>NUCLEOTIDE SEQUENCE [LARGE SCALE GENOMIC DNA]</scope>
    <source>
        <strain evidence="15 16">IP1</strain>
    </source>
</reference>
<evidence type="ECO:0000256" key="9">
    <source>
        <dbReference type="ARBA" id="ARBA00022833"/>
    </source>
</evidence>
<evidence type="ECO:0000313" key="15">
    <source>
        <dbReference type="EMBL" id="ELP91382.1"/>
    </source>
</evidence>
<organism evidence="15 16">
    <name type="scientific">Entamoeba invadens IP1</name>
    <dbReference type="NCBI Taxonomy" id="370355"/>
    <lineage>
        <taxon>Eukaryota</taxon>
        <taxon>Amoebozoa</taxon>
        <taxon>Evosea</taxon>
        <taxon>Archamoebae</taxon>
        <taxon>Mastigamoebida</taxon>
        <taxon>Entamoebidae</taxon>
        <taxon>Entamoeba</taxon>
    </lineage>
</organism>
<feature type="domain" description="UBA" evidence="12">
    <location>
        <begin position="142"/>
        <end position="182"/>
    </location>
</feature>
<dbReference type="VEuPathDB" id="AmoebaDB:EIN_154490"/>
<evidence type="ECO:0000256" key="2">
    <source>
        <dbReference type="ARBA" id="ARBA00004906"/>
    </source>
</evidence>
<keyword evidence="5" id="KW-0479">Metal-binding</keyword>
<keyword evidence="7 11" id="KW-0863">Zinc-finger</keyword>
<dbReference type="InterPro" id="IPR001841">
    <property type="entry name" value="Znf_RING"/>
</dbReference>
<keyword evidence="4" id="KW-0808">Transferase</keyword>
<evidence type="ECO:0000259" key="12">
    <source>
        <dbReference type="PROSITE" id="PS50030"/>
    </source>
</evidence>
<protein>
    <recommendedName>
        <fullName evidence="3">RBR-type E3 ubiquitin transferase</fullName>
        <ecNumber evidence="3">2.3.2.31</ecNumber>
    </recommendedName>
</protein>
<dbReference type="EMBL" id="KB206474">
    <property type="protein sequence ID" value="ELP91382.1"/>
    <property type="molecule type" value="Genomic_DNA"/>
</dbReference>
<proteinExistence type="inferred from homology"/>
<keyword evidence="16" id="KW-1185">Reference proteome</keyword>
<dbReference type="InterPro" id="IPR002867">
    <property type="entry name" value="IBR_dom"/>
</dbReference>
<dbReference type="Gene3D" id="3.30.40.10">
    <property type="entry name" value="Zinc/RING finger domain, C3HC4 (zinc finger)"/>
    <property type="match status" value="1"/>
</dbReference>
<dbReference type="OMA" id="NIMIEGE"/>
<keyword evidence="6" id="KW-0677">Repeat</keyword>
<dbReference type="EC" id="2.3.2.31" evidence="3"/>
<dbReference type="Proteomes" id="UP000014680">
    <property type="component" value="Unassembled WGS sequence"/>
</dbReference>
<comment type="catalytic activity">
    <reaction evidence="1">
        <text>[E2 ubiquitin-conjugating enzyme]-S-ubiquitinyl-L-cysteine + [acceptor protein]-L-lysine = [E2 ubiquitin-conjugating enzyme]-L-cysteine + [acceptor protein]-N(6)-ubiquitinyl-L-lysine.</text>
        <dbReference type="EC" id="2.3.2.31"/>
    </reaction>
</comment>
<keyword evidence="9" id="KW-0862">Zinc</keyword>
<evidence type="ECO:0000259" key="14">
    <source>
        <dbReference type="PROSITE" id="PS51873"/>
    </source>
</evidence>
<name>A0A0A1U982_ENTIV</name>
<comment type="similarity">
    <text evidence="10">Belongs to the RBR family. RNF14 subfamily.</text>
</comment>
<dbReference type="GeneID" id="14890391"/>
<dbReference type="InterPro" id="IPR009060">
    <property type="entry name" value="UBA-like_sf"/>
</dbReference>
<gene>
    <name evidence="15" type="ORF">EIN_154490</name>
</gene>
<evidence type="ECO:0000256" key="10">
    <source>
        <dbReference type="ARBA" id="ARBA00044508"/>
    </source>
</evidence>
<evidence type="ECO:0000256" key="11">
    <source>
        <dbReference type="PROSITE-ProRule" id="PRU00175"/>
    </source>
</evidence>
<dbReference type="RefSeq" id="XP_004258153.1">
    <property type="nucleotide sequence ID" value="XM_004258105.1"/>
</dbReference>
<dbReference type="PROSITE" id="PS50089">
    <property type="entry name" value="ZF_RING_2"/>
    <property type="match status" value="1"/>
</dbReference>
<feature type="domain" description="RING-type" evidence="13">
    <location>
        <begin position="274"/>
        <end position="328"/>
    </location>
</feature>
<dbReference type="Pfam" id="PF22191">
    <property type="entry name" value="IBR_1"/>
    <property type="match status" value="1"/>
</dbReference>
<dbReference type="SUPFAM" id="SSF57850">
    <property type="entry name" value="RING/U-box"/>
    <property type="match status" value="2"/>
</dbReference>
<dbReference type="SMART" id="SM00647">
    <property type="entry name" value="IBR"/>
    <property type="match status" value="2"/>
</dbReference>
<dbReference type="OrthoDB" id="10009520at2759"/>
<evidence type="ECO:0000259" key="13">
    <source>
        <dbReference type="PROSITE" id="PS50089"/>
    </source>
</evidence>
<dbReference type="GO" id="GO:0008270">
    <property type="term" value="F:zinc ion binding"/>
    <property type="evidence" value="ECO:0007669"/>
    <property type="project" value="UniProtKB-KW"/>
</dbReference>
<dbReference type="CDD" id="cd20354">
    <property type="entry name" value="Rcat_RBR_RNF14"/>
    <property type="match status" value="1"/>
</dbReference>
<comment type="pathway">
    <text evidence="2">Protein modification; protein ubiquitination.</text>
</comment>
<dbReference type="PANTHER" id="PTHR11685">
    <property type="entry name" value="RBR FAMILY RING FINGER AND IBR DOMAIN-CONTAINING"/>
    <property type="match status" value="1"/>
</dbReference>
<evidence type="ECO:0000256" key="5">
    <source>
        <dbReference type="ARBA" id="ARBA00022723"/>
    </source>
</evidence>
<evidence type="ECO:0000256" key="1">
    <source>
        <dbReference type="ARBA" id="ARBA00001798"/>
    </source>
</evidence>
<feature type="domain" description="RING-type" evidence="14">
    <location>
        <begin position="270"/>
        <end position="487"/>
    </location>
</feature>
<dbReference type="GO" id="GO:0016567">
    <property type="term" value="P:protein ubiquitination"/>
    <property type="evidence" value="ECO:0007669"/>
    <property type="project" value="InterPro"/>
</dbReference>
<dbReference type="AlphaFoldDB" id="A0A0A1U982"/>
<dbReference type="InterPro" id="IPR015940">
    <property type="entry name" value="UBA"/>
</dbReference>
<dbReference type="InterPro" id="IPR031127">
    <property type="entry name" value="E3_UB_ligase_RBR"/>
</dbReference>
<dbReference type="PROSITE" id="PS50030">
    <property type="entry name" value="UBA"/>
    <property type="match status" value="1"/>
</dbReference>